<comment type="similarity">
    <text evidence="4">Belongs to the NRP synthetase family.</text>
</comment>
<dbReference type="InterPro" id="IPR001242">
    <property type="entry name" value="Condensation_dom"/>
</dbReference>
<dbReference type="InterPro" id="IPR006162">
    <property type="entry name" value="Ppantetheine_attach_site"/>
</dbReference>
<dbReference type="PROSITE" id="PS00455">
    <property type="entry name" value="AMP_BINDING"/>
    <property type="match status" value="4"/>
</dbReference>
<dbReference type="CDD" id="cd05918">
    <property type="entry name" value="A_NRPS_SidN3_like"/>
    <property type="match status" value="4"/>
</dbReference>
<dbReference type="Gene3D" id="3.40.50.12780">
    <property type="entry name" value="N-terminal domain of ligase-like"/>
    <property type="match status" value="4"/>
</dbReference>
<dbReference type="InterPro" id="IPR023213">
    <property type="entry name" value="CAT-like_dom_sf"/>
</dbReference>
<dbReference type="PANTHER" id="PTHR45527">
    <property type="entry name" value="NONRIBOSOMAL PEPTIDE SYNTHETASE"/>
    <property type="match status" value="1"/>
</dbReference>
<dbReference type="OrthoDB" id="416786at2759"/>
<dbReference type="FunFam" id="3.30.559.30:FF:000003">
    <property type="entry name" value="Nonribosomal peptide synthase SidD"/>
    <property type="match status" value="3"/>
</dbReference>
<dbReference type="NCBIfam" id="TIGR01733">
    <property type="entry name" value="AA-adenyl-dom"/>
    <property type="match status" value="4"/>
</dbReference>
<feature type="domain" description="Carrier" evidence="6">
    <location>
        <begin position="2082"/>
        <end position="2158"/>
    </location>
</feature>
<dbReference type="Pfam" id="PF00501">
    <property type="entry name" value="AMP-binding"/>
    <property type="match status" value="4"/>
</dbReference>
<evidence type="ECO:0000259" key="6">
    <source>
        <dbReference type="PROSITE" id="PS50075"/>
    </source>
</evidence>
<keyword evidence="1" id="KW-0596">Phosphopantetheine</keyword>
<dbReference type="SMART" id="SM00823">
    <property type="entry name" value="PKS_PP"/>
    <property type="match status" value="4"/>
</dbReference>
<dbReference type="FunFam" id="3.30.300.30:FF:000015">
    <property type="entry name" value="Nonribosomal peptide synthase SidD"/>
    <property type="match status" value="3"/>
</dbReference>
<feature type="domain" description="Carrier" evidence="6">
    <location>
        <begin position="987"/>
        <end position="1063"/>
    </location>
</feature>
<dbReference type="PROSITE" id="PS00012">
    <property type="entry name" value="PHOSPHOPANTETHEINE"/>
    <property type="match status" value="3"/>
</dbReference>
<dbReference type="Gene3D" id="3.30.559.30">
    <property type="entry name" value="Nonribosomal peptide synthetase, condensation domain"/>
    <property type="match status" value="4"/>
</dbReference>
<evidence type="ECO:0000313" key="8">
    <source>
        <dbReference type="Proteomes" id="UP000799437"/>
    </source>
</evidence>
<dbReference type="CDD" id="cd19545">
    <property type="entry name" value="FUM14_C_NRPS-like"/>
    <property type="match status" value="4"/>
</dbReference>
<evidence type="ECO:0000256" key="5">
    <source>
        <dbReference type="SAM" id="MobiDB-lite"/>
    </source>
</evidence>
<feature type="domain" description="Carrier" evidence="6">
    <location>
        <begin position="4306"/>
        <end position="4381"/>
    </location>
</feature>
<dbReference type="InterPro" id="IPR010071">
    <property type="entry name" value="AA_adenyl_dom"/>
</dbReference>
<dbReference type="PANTHER" id="PTHR45527:SF3">
    <property type="entry name" value="SIDEROPHORE SYNTHETASE (EUROFUNG)"/>
    <property type="match status" value="1"/>
</dbReference>
<dbReference type="InterPro" id="IPR000873">
    <property type="entry name" value="AMP-dep_synth/lig_dom"/>
</dbReference>
<dbReference type="Gene3D" id="1.10.1200.10">
    <property type="entry name" value="ACP-like"/>
    <property type="match status" value="4"/>
</dbReference>
<dbReference type="SUPFAM" id="SSF47336">
    <property type="entry name" value="ACP-like"/>
    <property type="match status" value="4"/>
</dbReference>
<protein>
    <submittedName>
        <fullName evidence="7">Acetyl-CoA synthetase-like protein</fullName>
    </submittedName>
</protein>
<dbReference type="Pfam" id="PF00668">
    <property type="entry name" value="Condensation"/>
    <property type="match status" value="5"/>
</dbReference>
<reference evidence="7" key="1">
    <citation type="journal article" date="2020" name="Stud. Mycol.">
        <title>101 Dothideomycetes genomes: a test case for predicting lifestyles and emergence of pathogens.</title>
        <authorList>
            <person name="Haridas S."/>
            <person name="Albert R."/>
            <person name="Binder M."/>
            <person name="Bloem J."/>
            <person name="Labutti K."/>
            <person name="Salamov A."/>
            <person name="Andreopoulos B."/>
            <person name="Baker S."/>
            <person name="Barry K."/>
            <person name="Bills G."/>
            <person name="Bluhm B."/>
            <person name="Cannon C."/>
            <person name="Castanera R."/>
            <person name="Culley D."/>
            <person name="Daum C."/>
            <person name="Ezra D."/>
            <person name="Gonzalez J."/>
            <person name="Henrissat B."/>
            <person name="Kuo A."/>
            <person name="Liang C."/>
            <person name="Lipzen A."/>
            <person name="Lutzoni F."/>
            <person name="Magnuson J."/>
            <person name="Mondo S."/>
            <person name="Nolan M."/>
            <person name="Ohm R."/>
            <person name="Pangilinan J."/>
            <person name="Park H.-J."/>
            <person name="Ramirez L."/>
            <person name="Alfaro M."/>
            <person name="Sun H."/>
            <person name="Tritt A."/>
            <person name="Yoshinaga Y."/>
            <person name="Zwiers L.-H."/>
            <person name="Turgeon B."/>
            <person name="Goodwin S."/>
            <person name="Spatafora J."/>
            <person name="Crous P."/>
            <person name="Grigoriev I."/>
        </authorList>
    </citation>
    <scope>NUCLEOTIDE SEQUENCE</scope>
    <source>
        <strain evidence="7">CBS 121739</strain>
    </source>
</reference>
<dbReference type="InterPro" id="IPR020845">
    <property type="entry name" value="AMP-binding_CS"/>
</dbReference>
<name>A0A6A6WGF3_9PEZI</name>
<dbReference type="InterPro" id="IPR042099">
    <property type="entry name" value="ANL_N_sf"/>
</dbReference>
<dbReference type="Proteomes" id="UP000799437">
    <property type="component" value="Unassembled WGS sequence"/>
</dbReference>
<dbReference type="InterPro" id="IPR045851">
    <property type="entry name" value="AMP-bd_C_sf"/>
</dbReference>
<dbReference type="RefSeq" id="XP_033604383.1">
    <property type="nucleotide sequence ID" value="XM_033739670.1"/>
</dbReference>
<evidence type="ECO:0000313" key="7">
    <source>
        <dbReference type="EMBL" id="KAF2761932.1"/>
    </source>
</evidence>
<evidence type="ECO:0000256" key="4">
    <source>
        <dbReference type="ARBA" id="ARBA00029454"/>
    </source>
</evidence>
<dbReference type="Gene3D" id="3.30.300.30">
    <property type="match status" value="4"/>
</dbReference>
<feature type="domain" description="Carrier" evidence="6">
    <location>
        <begin position="3191"/>
        <end position="3267"/>
    </location>
</feature>
<dbReference type="EMBL" id="ML996566">
    <property type="protein sequence ID" value="KAF2761932.1"/>
    <property type="molecule type" value="Genomic_DNA"/>
</dbReference>
<keyword evidence="8" id="KW-1185">Reference proteome</keyword>
<feature type="region of interest" description="Disordered" evidence="5">
    <location>
        <begin position="4167"/>
        <end position="4196"/>
    </location>
</feature>
<dbReference type="GO" id="GO:0044550">
    <property type="term" value="P:secondary metabolite biosynthetic process"/>
    <property type="evidence" value="ECO:0007669"/>
    <property type="project" value="TreeGrafter"/>
</dbReference>
<dbReference type="FunFam" id="1.10.1200.10:FF:000005">
    <property type="entry name" value="Nonribosomal peptide synthetase 1"/>
    <property type="match status" value="2"/>
</dbReference>
<evidence type="ECO:0000256" key="2">
    <source>
        <dbReference type="ARBA" id="ARBA00022553"/>
    </source>
</evidence>
<dbReference type="SUPFAM" id="SSF56801">
    <property type="entry name" value="Acetyl-CoA synthetase-like"/>
    <property type="match status" value="4"/>
</dbReference>
<feature type="compositionally biased region" description="Low complexity" evidence="5">
    <location>
        <begin position="4176"/>
        <end position="4191"/>
    </location>
</feature>
<dbReference type="GO" id="GO:0031177">
    <property type="term" value="F:phosphopantetheine binding"/>
    <property type="evidence" value="ECO:0007669"/>
    <property type="project" value="InterPro"/>
</dbReference>
<dbReference type="GeneID" id="54480724"/>
<gene>
    <name evidence="7" type="ORF">EJ05DRAFT_189648</name>
</gene>
<dbReference type="InterPro" id="IPR036736">
    <property type="entry name" value="ACP-like_sf"/>
</dbReference>
<proteinExistence type="inferred from homology"/>
<dbReference type="GO" id="GO:0043041">
    <property type="term" value="P:amino acid activation for nonribosomal peptide biosynthetic process"/>
    <property type="evidence" value="ECO:0007669"/>
    <property type="project" value="TreeGrafter"/>
</dbReference>
<keyword evidence="3" id="KW-0436">Ligase</keyword>
<dbReference type="PROSITE" id="PS50075">
    <property type="entry name" value="CARRIER"/>
    <property type="match status" value="4"/>
</dbReference>
<dbReference type="SUPFAM" id="SSF52777">
    <property type="entry name" value="CoA-dependent acyltransferases"/>
    <property type="match status" value="9"/>
</dbReference>
<dbReference type="InterPro" id="IPR009081">
    <property type="entry name" value="PP-bd_ACP"/>
</dbReference>
<dbReference type="InterPro" id="IPR020806">
    <property type="entry name" value="PKS_PP-bd"/>
</dbReference>
<keyword evidence="2" id="KW-0597">Phosphoprotein</keyword>
<evidence type="ECO:0000256" key="1">
    <source>
        <dbReference type="ARBA" id="ARBA00022450"/>
    </source>
</evidence>
<dbReference type="Pfam" id="PF00550">
    <property type="entry name" value="PP-binding"/>
    <property type="match status" value="4"/>
</dbReference>
<dbReference type="GO" id="GO:0016874">
    <property type="term" value="F:ligase activity"/>
    <property type="evidence" value="ECO:0007669"/>
    <property type="project" value="UniProtKB-KW"/>
</dbReference>
<accession>A0A6A6WGF3</accession>
<sequence>MTSSPPTAQELAKAFGCSPAAIQDSFPCSAMQEGFIAQTSRGSRAPIRHIVLDLSPEVNLATLQSAVEQYVNLTDVLRTRIIDTEESGLIQVVLDTSFEWSRYESFEECAKAAKSFTWSLGEPLARYSLIVNTHSNHRSFVWTIHHAIYDGWSFKNMTKAVCSIYNGKPAIEVPPFRNFITNLQERSIEDAQKFWKDELDGLDSVIFPELPTQEYKPLATSTCCHLCPAIPKVEGVSRTALIRAALAIVIATHTGTNDVCFGTIVAGRDFVPKSTVGCTISTLPARLVLTDETRVYDLLRYSQTKIETSKPYEHLGLRSISRVSEEGSIASGFQTLLIVQPSKSTMKLDSSIGSWRRQEADHGVASQALTIQCSLEKDGIDIDAWYDSNVIAEWQVKRILQQLTQVIHQLAQSQEKMICNINVAINDDLVDIWRWNDSVPVSHNRCVHDLISDTARRRPDATAIHAWDGELTYRQLDELSNTVATKLVAQGVTAENVVPLLFEKSVWMPVAMLAVMKAGGICLAVDTTQPIERLSRLMGTTQPVVALASSNNNVLAHSAHAGTVMIIDRDTIEQGSTLSAVLSATNLSTAAYIQFTSGSTGVPKGVVVTHSNLCTFVQAGRERQLFAEDDRVLDFASYSFDVAWSNFVNTLVTGACLVVPSEDERRQDLEQAIQKYRTSYVHLTPTVARTIDPTKIPCLKKLNLGGEKVVVKDFENWRDHVEMVITYGPAEATITTTCAQLANGETGIGFPIASNAWIVKGNQLCPVGAIGELWLEGPLVSRGYLHDPERTDISFIKDPWWLLQGGPSTTSVGRAGKLYKTGDLVKYNPDGSLVYIRRKDDSQVKIRGQRVELGEVEWHVRNAFLAEMNSRGMATNFLHITADSITLDGNKRSVLVAFISISSAQDAAPLPQEQQEEAIADMTDNVNNELRAKVPTYMIPSMYVSVSNLAVSVAGKLDRRKLRASLQGKTSQELDYKSKHSLRRIILPETAVETQLIALWAVILMREIDSISADDNFFRIGGDSIDAMRLVSLARKSGLYFNALDVFEHARVCDLATIASTAPPTMELEVTPFSLLPTNPIDVRETVSLLCNVTADCIEDVLPCTSSQSGLMALTARREGDYIAKFTYNVRSDVDMTRLQQAWNDTIATTPILRTRIVNTTGIGLVQVVLKNDESLALHLTENSANSLKSIGMLGQPLLFARINTNETDHVAKLEVQVHHAVYDGWSLPKIIARVGQLYARHCIPKSPSFATFVHHTVNLDPTKTMLFWETMFDGLNAQQFPSLPSPEYHPYPSHIYRYDLTLPRGKTIATSSIAIRAAWAILLASDTGSDEAVFSAVVSGRQAAITGIEDILGPTLNTVPLRIGTSAELTVAEILAQVQQQAVHMIPYEQTGLQNIRQASKEAQLACDSQSLLIVHPKKMIQSVRPLLDMHEDHNMEIGMSSSGGYGTHSLALDCFLRDDGMLLQVTFDPVVISEKQIKRLAQRFELILRQICSETNQATKIEDIRLVLDEDLNQIWDWNQTCPKYIDGNVRDIIASTISRRPDSLAVDAWDGKLTYTQLDALSTKLAVDLVHNYGVGPEVVVPLVFEKSMFTPIAMLAVLKAGGASVALDISQPEERLHSIINQVSNMKVLVCSASNRTLASKLSAGPVIIVENNTLQQPPQTMGSSMEWPSIQSKNALYIIFTSGTTGIPKGVVITHGNFATAAQECYMKDTLKFTEDHRIFDFASYAFDVSWSNFLNAFSSGATLCIPSEDDRRSDIGLAIAKFSATYVDLTPTVAKLLEPSSVPSLRVLNMGGEFICFEDFRHWFADAQVLVTYGPSEVTICTTCLPIDQSSHQSEGIGHNFGTNAWIVNARGDALCPVGTVGELWLEGPFVGRGYLNNPEKTNAVFVEDPPWLLKGGPNRIGRRGRLYRTGDLVRYNDNGGLVFIGRRDQQTKIRGQRIELGEVEHHIKAVLQQELDQDESHIKTTTQINVMAEAVMLKGSSQVSLVAFINLKQGVGTSWTTYEHDAAVKILVRRLESQLRQRVPVYMIPTACIPLHEIALTATGKADKKKLQQLASSLTLDEITAEKLSSRELRQPVTSKEIQLAALWAEVLGRDKTQISIDDDFFQIGGNSIDAMRVVSAAQRQGIKVTVAQIFRTPQLSQLAAVARDKEPPLPVSKDPEPFSLLNSSNCLEEVVIKAASLCNVRAADIEDILPCTPLQEGLLALTARREGDYVATFSYELRSHVDLSRLGDAWNKVVAHIPILRTYIVNLPGEGMSQVILSSGEALEFLEKTPENYPGLSTEILGRPLSKATVLTNGENDGTFVWQIHHALYDGWSVSKIFDALVETYEGKSFPAIAPFGRFVKHITSIEGQDSFWKAQFDGLDAQTYPRLPSTDYYPQATEINRQCINLSDSTTKSHFTMATFLRATWAFLVASDSASNEAVFGAICSGRQATEIVGIEDIIGPTLATVPVRIKLEREQTVKHYLSQVQEQMVQLVPYEQTGLQRIRKASDDAEEACRFQSLLTINPAENTTSGTEIFKVSKSPTDGPVSSNANGFGSYAITIDCFLQASNSFEIQIAVDPQVVRPTEVDRIFARFESVLKQLKSGEHISVPLSSVIATSSADLDTIWKWNGQVPLPVDKCVHQLIAQSVRNRPDHVAVCAWDGQLTYTELDALSTQLAAHLIHLIDPESIVPLLFEKSYWTPVAMLAVMKAGGASVALDVNQPLERLRGIVRQVDPKVLLSSKRRSNVGEEIFPRGQVIIAEHVAALPVPPGSLGSETRVQPDNALYVVFTSGTTGTPKGITITHRNFSTAIRDGHKALCITEDARILDFASYAFDVSWSNVLNAFTAGATLCIPSEDERNDPAVAIARYDATWVELTPTVSKLFHPSAVPSLKVINLSGEAVLAEEFLEWTDSATLLVTYGPSECTITTTVARIDPKRNDPLDIGHALETCTWVVNRGELCPVGAIGELWLEGPLVGRGYLNNAEKTTSAFVTDPEWLLRGSASHPGRSGRLYRTGDLVRYNPNNKGGLIYCGRIDSQVKIRGQRVELDDVSVNVRNILMETALEICTSNAAEELTSEDCSLLDRGSAAITQIHVTSEAIVLLGSTRPSLISFVTLLRDDDNTWTEDEHNQVIYQLLKGIDQKIVGRVPAYMIPAAYVPMCSLTTATTGKTDRRKLRDSLAQMTLEQVIEPFETCHYVAPQSSTETELAALWSEVLGLEVSQISAADHFFYIGGDSIDAMRLVSMARERGYTLNVPVIFQKPRLCDLAQVLVMTTESVELTIQPFSLLQDITNAAGLRLEAARLCDTAEDQIEDIIPCTPLQKGLLALTERRKGDYIADFHYKLRPGVDVSRFKKAWEATVLSNPILRTRILTLDSEGTVQVVLKEERIFETNELQSGFVRQGSPLHASEIRADSTTGSKTFVLWLHHAVYDGWCLPMIIQAVETAYNQDGSLHLARYPFSGFVRYIQNIDKESQHEYWAHQFGGLDIQQFPQLPSPNYHPHSRMQYRRNTDFMLPVPAEFTLSTVIRAAWALVAAKDSDSSQAVFGAVVSGRQAAVPGVESMVGPTIATVPVRVSLQMDASVETLLKQIQDQSACMVPFEQTGLQSIRQTNHEAMQACDFQSLIVVQPGTDLDISSDIFEKIEEENTSDEEQFTSTEGFGTFALMVDFVLARNSLQILAAFDPAVLNEQAVRRLFGRFELVLRQVCTTEYRHTALSAIRTVTDQDLSQIWQWNEELPPALDDRIPERIAATVARYPHAIAVEAWDGSMTYTELDHWSTQVAIKLLEYGVRSGITVPLLFEKSMWMSVAMVAVVKAGGIGVGLDVTQPRERLSSITDQLNIIVTLTSDKNQQLSRRVGDFPAVVVSHDAIKSCPVGSFETPAGNSTDDLCVVFTSGSTGKPKGVPLTHRNFVTAIDCHIQTFGISSSSRIYDFASYSFDFAWSNLLLTMFSGCCLCVPNETERRDDPVSSMARFGVTFGFFTPALVQTFTPELLPTLQTLLVGGEKFRAQDLPKFGQSCEIWLVYGPSECTVLATSASLREIKDQQYTIGRGMATNTWIVSGEQLCPIGTVGELWLEGPLTGRGYYNNDEKTKEAFIDDPEWLARGAPGHSGRRGRLYKTGDLVKYESDGSILYVARKDSQVKVRGQRVELGEVDAHVTAALKKAIIITKETVLEPSSNEDEQSYTGSSGSSDSGYQTEDSPQPLDCNITVISEVVTLKGSTNSTLVSFINRRNKNCTLLPKDHVEAVRVLAKGIEDRLSEKVPAYMIPSAFIPLHTIPMTTTGKFDRKRLREIASKLTASDLLESERSRSSRYASTATEVILESIWKTVLNNSEALDVDTDFFRMGGDSITAMQVAAAARSQGLSVAVGDIQTQRTIAKLAATCQSKARLISKIENMEEKTEIAFPLSPIQQWFVDEHPEGNICFDICFFLELSRDFSTETLQQALAKVVSRHSMLRARFQKHTVSGVWTQRITNETDSSFKLTSVSDCPEDGLPGIFAKCRDAVDIEIGPLTSAVHIQDSGRQHLFLAINHLVSDLVSFRVIFQDLEDILSGKDTTPVHSLGFQDWLVHHNVSDPAAVS</sequence>
<dbReference type="GO" id="GO:0005737">
    <property type="term" value="C:cytoplasm"/>
    <property type="evidence" value="ECO:0007669"/>
    <property type="project" value="TreeGrafter"/>
</dbReference>
<organism evidence="7 8">
    <name type="scientific">Pseudovirgaria hyperparasitica</name>
    <dbReference type="NCBI Taxonomy" id="470096"/>
    <lineage>
        <taxon>Eukaryota</taxon>
        <taxon>Fungi</taxon>
        <taxon>Dikarya</taxon>
        <taxon>Ascomycota</taxon>
        <taxon>Pezizomycotina</taxon>
        <taxon>Dothideomycetes</taxon>
        <taxon>Dothideomycetes incertae sedis</taxon>
        <taxon>Acrospermales</taxon>
        <taxon>Acrospermaceae</taxon>
        <taxon>Pseudovirgaria</taxon>
    </lineage>
</organism>
<dbReference type="Gene3D" id="3.30.559.10">
    <property type="entry name" value="Chloramphenicol acetyltransferase-like domain"/>
    <property type="match status" value="5"/>
</dbReference>
<dbReference type="NCBIfam" id="NF003417">
    <property type="entry name" value="PRK04813.1"/>
    <property type="match status" value="6"/>
</dbReference>
<evidence type="ECO:0000256" key="3">
    <source>
        <dbReference type="ARBA" id="ARBA00022598"/>
    </source>
</evidence>